<organism evidence="2 3">
    <name type="scientific">Cirrhinus mrigala</name>
    <name type="common">Mrigala</name>
    <dbReference type="NCBI Taxonomy" id="683832"/>
    <lineage>
        <taxon>Eukaryota</taxon>
        <taxon>Metazoa</taxon>
        <taxon>Chordata</taxon>
        <taxon>Craniata</taxon>
        <taxon>Vertebrata</taxon>
        <taxon>Euteleostomi</taxon>
        <taxon>Actinopterygii</taxon>
        <taxon>Neopterygii</taxon>
        <taxon>Teleostei</taxon>
        <taxon>Ostariophysi</taxon>
        <taxon>Cypriniformes</taxon>
        <taxon>Cyprinidae</taxon>
        <taxon>Labeoninae</taxon>
        <taxon>Labeonini</taxon>
        <taxon>Cirrhinus</taxon>
    </lineage>
</organism>
<dbReference type="EMBL" id="JAMKFB020000022">
    <property type="protein sequence ID" value="KAL0159815.1"/>
    <property type="molecule type" value="Genomic_DNA"/>
</dbReference>
<dbReference type="Proteomes" id="UP001529510">
    <property type="component" value="Unassembled WGS sequence"/>
</dbReference>
<dbReference type="AlphaFoldDB" id="A0ABD0NCP7"/>
<protein>
    <submittedName>
        <fullName evidence="2">Uncharacterized protein</fullName>
    </submittedName>
</protein>
<sequence>CVPPGIEFETSALSTTERSQEGTEGDRADLAFLPPEEPDDQVMLPHRLPLYGVVV</sequence>
<feature type="non-terminal residue" evidence="2">
    <location>
        <position position="1"/>
    </location>
</feature>
<proteinExistence type="predicted"/>
<comment type="caution">
    <text evidence="2">The sequence shown here is derived from an EMBL/GenBank/DDBJ whole genome shotgun (WGS) entry which is preliminary data.</text>
</comment>
<name>A0ABD0NCP7_CIRMR</name>
<evidence type="ECO:0000313" key="2">
    <source>
        <dbReference type="EMBL" id="KAL0159815.1"/>
    </source>
</evidence>
<evidence type="ECO:0000313" key="3">
    <source>
        <dbReference type="Proteomes" id="UP001529510"/>
    </source>
</evidence>
<accession>A0ABD0NCP7</accession>
<evidence type="ECO:0000256" key="1">
    <source>
        <dbReference type="SAM" id="MobiDB-lite"/>
    </source>
</evidence>
<keyword evidence="3" id="KW-1185">Reference proteome</keyword>
<feature type="compositionally biased region" description="Basic and acidic residues" evidence="1">
    <location>
        <begin position="18"/>
        <end position="29"/>
    </location>
</feature>
<gene>
    <name evidence="2" type="ORF">M9458_043540</name>
</gene>
<feature type="region of interest" description="Disordered" evidence="1">
    <location>
        <begin position="1"/>
        <end position="40"/>
    </location>
</feature>
<reference evidence="2 3" key="1">
    <citation type="submission" date="2024-05" db="EMBL/GenBank/DDBJ databases">
        <title>Genome sequencing and assembly of Indian major carp, Cirrhinus mrigala (Hamilton, 1822).</title>
        <authorList>
            <person name="Mohindra V."/>
            <person name="Chowdhury L.M."/>
            <person name="Lal K."/>
            <person name="Jena J.K."/>
        </authorList>
    </citation>
    <scope>NUCLEOTIDE SEQUENCE [LARGE SCALE GENOMIC DNA]</scope>
    <source>
        <strain evidence="2">CM1030</strain>
        <tissue evidence="2">Blood</tissue>
    </source>
</reference>
<feature type="non-terminal residue" evidence="2">
    <location>
        <position position="55"/>
    </location>
</feature>